<proteinExistence type="inferred from homology"/>
<evidence type="ECO:0000256" key="2">
    <source>
        <dbReference type="ARBA" id="ARBA00023002"/>
    </source>
</evidence>
<gene>
    <name evidence="3" type="ORF">PS2015_1541</name>
</gene>
<sequence>MNNTTTNPDTKPVALVTGAAAGLGRATALAFAKEHCRLVIADVDETGLQQSEQLLKTTGCEVLAVCANTADPDDVTQLHNAIMQRFGQLDYACNNAGIEGLQAPTAETSLENFDRVIGVNLRGVFLCMQAQLRIMLPRKQGSIVNMASVAGLVGFAGLPAYCASKGGVVQLTRAAALEYAEQGIRINAVCPGAIKTAMIDRITHQDAEVEAQFAALHPMNRMGVPDEVASAVVWLSLPGASFVTGQALAVDGGMVAR</sequence>
<evidence type="ECO:0000313" key="3">
    <source>
        <dbReference type="EMBL" id="ALO46197.1"/>
    </source>
</evidence>
<dbReference type="Proteomes" id="UP000065641">
    <property type="component" value="Chromosome"/>
</dbReference>
<organism evidence="3 4">
    <name type="scientific">Pseudohongiella spirulinae</name>
    <dbReference type="NCBI Taxonomy" id="1249552"/>
    <lineage>
        <taxon>Bacteria</taxon>
        <taxon>Pseudomonadati</taxon>
        <taxon>Pseudomonadota</taxon>
        <taxon>Gammaproteobacteria</taxon>
        <taxon>Pseudomonadales</taxon>
        <taxon>Pseudohongiellaceae</taxon>
        <taxon>Pseudohongiella</taxon>
    </lineage>
</organism>
<evidence type="ECO:0000313" key="4">
    <source>
        <dbReference type="Proteomes" id="UP000065641"/>
    </source>
</evidence>
<dbReference type="GO" id="GO:0016491">
    <property type="term" value="F:oxidoreductase activity"/>
    <property type="evidence" value="ECO:0007669"/>
    <property type="project" value="UniProtKB-KW"/>
</dbReference>
<dbReference type="InterPro" id="IPR002347">
    <property type="entry name" value="SDR_fam"/>
</dbReference>
<accession>A0A0S2KDE8</accession>
<name>A0A0S2KDE8_9GAMM</name>
<dbReference type="PATRIC" id="fig|1249552.3.peg.1547"/>
<dbReference type="KEGG" id="pspi:PS2015_1541"/>
<dbReference type="OrthoDB" id="9806974at2"/>
<comment type="similarity">
    <text evidence="1">Belongs to the short-chain dehydrogenases/reductases (SDR) family.</text>
</comment>
<dbReference type="InterPro" id="IPR020904">
    <property type="entry name" value="Sc_DH/Rdtase_CS"/>
</dbReference>
<dbReference type="PRINTS" id="PR00080">
    <property type="entry name" value="SDRFAMILY"/>
</dbReference>
<reference evidence="3 4" key="1">
    <citation type="submission" date="2015-11" db="EMBL/GenBank/DDBJ databases">
        <authorList>
            <person name="Zhang Y."/>
            <person name="Guo Z."/>
        </authorList>
    </citation>
    <scope>NUCLEOTIDE SEQUENCE [LARGE SCALE GENOMIC DNA]</scope>
    <source>
        <strain evidence="3 4">KCTC 32221</strain>
    </source>
</reference>
<dbReference type="STRING" id="1249552.PS2015_1541"/>
<protein>
    <submittedName>
        <fullName evidence="3">Short-chain dehydrogenase/reductase SDR</fullName>
    </submittedName>
</protein>
<dbReference type="RefSeq" id="WP_058023209.1">
    <property type="nucleotide sequence ID" value="NZ_CP013189.1"/>
</dbReference>
<dbReference type="FunFam" id="3.40.50.720:FF:000084">
    <property type="entry name" value="Short-chain dehydrogenase reductase"/>
    <property type="match status" value="1"/>
</dbReference>
<dbReference type="PANTHER" id="PTHR24321">
    <property type="entry name" value="DEHYDROGENASES, SHORT CHAIN"/>
    <property type="match status" value="1"/>
</dbReference>
<dbReference type="PANTHER" id="PTHR24321:SF8">
    <property type="entry name" value="ESTRADIOL 17-BETA-DEHYDROGENASE 8-RELATED"/>
    <property type="match status" value="1"/>
</dbReference>
<keyword evidence="2" id="KW-0560">Oxidoreductase</keyword>
<dbReference type="AlphaFoldDB" id="A0A0S2KDE8"/>
<dbReference type="Pfam" id="PF13561">
    <property type="entry name" value="adh_short_C2"/>
    <property type="match status" value="1"/>
</dbReference>
<dbReference type="SUPFAM" id="SSF51735">
    <property type="entry name" value="NAD(P)-binding Rossmann-fold domains"/>
    <property type="match status" value="1"/>
</dbReference>
<keyword evidence="4" id="KW-1185">Reference proteome</keyword>
<dbReference type="EMBL" id="CP013189">
    <property type="protein sequence ID" value="ALO46197.1"/>
    <property type="molecule type" value="Genomic_DNA"/>
</dbReference>
<evidence type="ECO:0000256" key="1">
    <source>
        <dbReference type="ARBA" id="ARBA00006484"/>
    </source>
</evidence>
<dbReference type="CDD" id="cd05233">
    <property type="entry name" value="SDR_c"/>
    <property type="match status" value="1"/>
</dbReference>
<dbReference type="NCBIfam" id="NF005559">
    <property type="entry name" value="PRK07231.1"/>
    <property type="match status" value="1"/>
</dbReference>
<dbReference type="InterPro" id="IPR036291">
    <property type="entry name" value="NAD(P)-bd_dom_sf"/>
</dbReference>
<dbReference type="Gene3D" id="3.40.50.720">
    <property type="entry name" value="NAD(P)-binding Rossmann-like Domain"/>
    <property type="match status" value="1"/>
</dbReference>
<dbReference type="PRINTS" id="PR00081">
    <property type="entry name" value="GDHRDH"/>
</dbReference>
<dbReference type="PROSITE" id="PS00061">
    <property type="entry name" value="ADH_SHORT"/>
    <property type="match status" value="1"/>
</dbReference>